<evidence type="ECO:0000256" key="4">
    <source>
        <dbReference type="ARBA" id="ARBA00023172"/>
    </source>
</evidence>
<dbReference type="Pfam" id="PF13700">
    <property type="entry name" value="DUF4158"/>
    <property type="match status" value="1"/>
</dbReference>
<organism evidence="8 9">
    <name type="scientific">Edaphosphingomonas haloaromaticamans</name>
    <dbReference type="NCBI Taxonomy" id="653954"/>
    <lineage>
        <taxon>Bacteria</taxon>
        <taxon>Pseudomonadati</taxon>
        <taxon>Pseudomonadota</taxon>
        <taxon>Alphaproteobacteria</taxon>
        <taxon>Sphingomonadales</taxon>
        <taxon>Rhizorhabdaceae</taxon>
        <taxon>Edaphosphingomonas</taxon>
    </lineage>
</organism>
<reference evidence="8 9" key="1">
    <citation type="submission" date="2016-09" db="EMBL/GenBank/DDBJ databases">
        <title>Metabolic pathway, cell adaptation mechanisms and a novel monoxygenase revealed through proteogenomic-transcription analysis of a Sphingomonas haloaromaticamans strain degrading the fungicide ortho-phenylphenol.</title>
        <authorList>
            <person name="Perruchon C."/>
            <person name="Papadopoulou E.S."/>
            <person name="Rousidou C."/>
            <person name="Vasileiadis S."/>
            <person name="Tanou G."/>
            <person name="Amoutzias G."/>
            <person name="Molassiotis A."/>
            <person name="Karpouzas D.G."/>
        </authorList>
    </citation>
    <scope>NUCLEOTIDE SEQUENCE [LARGE SCALE GENOMIC DNA]</scope>
    <source>
        <strain evidence="8 9">P3</strain>
    </source>
</reference>
<dbReference type="NCBIfam" id="NF033527">
    <property type="entry name" value="transpos_Tn3"/>
    <property type="match status" value="1"/>
</dbReference>
<evidence type="ECO:0000256" key="1">
    <source>
        <dbReference type="ARBA" id="ARBA00009402"/>
    </source>
</evidence>
<dbReference type="Proteomes" id="UP000179467">
    <property type="component" value="Unassembled WGS sequence"/>
</dbReference>
<dbReference type="GO" id="GO:0003677">
    <property type="term" value="F:DNA binding"/>
    <property type="evidence" value="ECO:0007669"/>
    <property type="project" value="UniProtKB-KW"/>
</dbReference>
<dbReference type="GO" id="GO:0006313">
    <property type="term" value="P:DNA transposition"/>
    <property type="evidence" value="ECO:0007669"/>
    <property type="project" value="InterPro"/>
</dbReference>
<name>A0A1S1H6B7_9SPHN</name>
<feature type="domain" description="DUF4158" evidence="7">
    <location>
        <begin position="7"/>
        <end position="169"/>
    </location>
</feature>
<accession>A0A1S1H6B7</accession>
<comment type="caution">
    <text evidence="8">The sequence shown here is derived from an EMBL/GenBank/DDBJ whole genome shotgun (WGS) entry which is preliminary data.</text>
</comment>
<evidence type="ECO:0000313" key="8">
    <source>
        <dbReference type="EMBL" id="OHT17748.1"/>
    </source>
</evidence>
<comment type="similarity">
    <text evidence="1">Belongs to the transposase 7 family.</text>
</comment>
<sequence>MPGRIPMTTRQRAALLMLPDDEAAIVKHYSLSGEDMTAIDTARTPATRLGYALQLCCLRYPGRHLRHGELLPAVMLDHIAEQVGVDAKVIADFARRTPTRYDQLAAIKTRFGFSDLSRPHRVELRTWLTNEAASIIDGRALLGRLLDEMRARRIVIPGVSVVERMAAEAIHQAETDLVAAIDGGLGHEMRQQLDALIDDKVHDRQSRLSWLREPEPRVASASLLEIVEKITLIRGTGISAFSPDVRHEPRLGQFAREGVRYTAQAFQQMRPARRRVVLLATLRELEATLTDAAIDMFIALVGRAHLRARKRLEQRVAVSGREGRERMLRIARVLEAISQAARAGGDVAAAVDAVASLDIIDADAAIIRRTASPHRNEVLDEIAAEYRAFKRMGPSFVRAFDFQGRAGMQPLRDAMAILADLDGDWRRALPDDVPLGHVEHRWRRHVMTAGGIDRTHWEMATYSALSNALASGGIWVPTARVHRALSVLLAPPASPVPKPAFSLGDPHAWLDERAARLDSALREVARDLDKRDPPLFAGERLRFPKDPKEDPGQDEGRQLALTCYGMVPATRITDVLSQVQRWTGFIQHFGHVSTGLPPADERAFLATLIAEATNLGLSRMAEVCGVASRRALLRMQTWHMREETFRAALASLTDAIHAEPLAAWFGSGHRASADGQAYYLGGAGEAGGTVNAHYGRDPVVKIYTTITDRYAPLHQTVIAGTAGEAIHALDGILGHESSADITALHTDGGGVSDIVFAVMHLLGLDFEPRIPRLSDRQLYGFEPARRYGRLAPLFGRRLGRDLIVSHWAEIAEVIAAMRDRTVTPSLILKKLSAYRQQNSLAAALREVGRIERTLFTLRWFDDTDLRRTVTAELNKGEARNSLARAVAFHRLGRFRDRGLENQQTRAAALNLVTAAIILFNCRYLGRAVDELRHRGTPVDPAMLSRLSPLGWDRINLTGDYIWSESLDLDADGLMPLLIKPLP</sequence>
<keyword evidence="2" id="KW-0815">Transposition</keyword>
<protein>
    <submittedName>
        <fullName evidence="8">Tn3 transposase DDE domain protein</fullName>
    </submittedName>
</protein>
<dbReference type="Pfam" id="PF01526">
    <property type="entry name" value="DDE_Tnp_Tn3"/>
    <property type="match status" value="1"/>
</dbReference>
<evidence type="ECO:0000259" key="6">
    <source>
        <dbReference type="Pfam" id="PF01526"/>
    </source>
</evidence>
<dbReference type="InterPro" id="IPR047653">
    <property type="entry name" value="Tn3-like_transpos"/>
</dbReference>
<dbReference type="InterPro" id="IPR025296">
    <property type="entry name" value="DUF4158"/>
</dbReference>
<dbReference type="GO" id="GO:0004803">
    <property type="term" value="F:transposase activity"/>
    <property type="evidence" value="ECO:0007669"/>
    <property type="project" value="InterPro"/>
</dbReference>
<evidence type="ECO:0000256" key="2">
    <source>
        <dbReference type="ARBA" id="ARBA00022578"/>
    </source>
</evidence>
<evidence type="ECO:0000256" key="5">
    <source>
        <dbReference type="SAM" id="MobiDB-lite"/>
    </source>
</evidence>
<dbReference type="EMBL" id="MIPT01000003">
    <property type="protein sequence ID" value="OHT17748.1"/>
    <property type="molecule type" value="Genomic_DNA"/>
</dbReference>
<feature type="region of interest" description="Disordered" evidence="5">
    <location>
        <begin position="535"/>
        <end position="555"/>
    </location>
</feature>
<evidence type="ECO:0000256" key="3">
    <source>
        <dbReference type="ARBA" id="ARBA00023125"/>
    </source>
</evidence>
<dbReference type="AlphaFoldDB" id="A0A1S1H6B7"/>
<evidence type="ECO:0000313" key="9">
    <source>
        <dbReference type="Proteomes" id="UP000179467"/>
    </source>
</evidence>
<keyword evidence="9" id="KW-1185">Reference proteome</keyword>
<keyword evidence="3" id="KW-0238">DNA-binding</keyword>
<gene>
    <name evidence="8" type="ORF">BHE75_04546</name>
</gene>
<feature type="domain" description="Tn3 transposase DDE" evidence="6">
    <location>
        <begin position="574"/>
        <end position="960"/>
    </location>
</feature>
<evidence type="ECO:0000259" key="7">
    <source>
        <dbReference type="Pfam" id="PF13700"/>
    </source>
</evidence>
<dbReference type="InterPro" id="IPR002513">
    <property type="entry name" value="Tn3_Tnp_DDE_dom"/>
</dbReference>
<keyword evidence="4" id="KW-0233">DNA recombination</keyword>
<proteinExistence type="inferred from homology"/>